<organism evidence="1">
    <name type="scientific">Siphoviridae sp. ctDhw1</name>
    <dbReference type="NCBI Taxonomy" id="2827813"/>
    <lineage>
        <taxon>Viruses</taxon>
        <taxon>Duplodnaviria</taxon>
        <taxon>Heunggongvirae</taxon>
        <taxon>Uroviricota</taxon>
        <taxon>Caudoviricetes</taxon>
    </lineage>
</organism>
<accession>A0A8S5SIR8</accession>
<protein>
    <submittedName>
        <fullName evidence="1">Uncharacterized protein</fullName>
    </submittedName>
</protein>
<dbReference type="EMBL" id="BK032602">
    <property type="protein sequence ID" value="DAF50848.1"/>
    <property type="molecule type" value="Genomic_DNA"/>
</dbReference>
<name>A0A8S5SIR8_9CAUD</name>
<proteinExistence type="predicted"/>
<sequence length="57" mass="6863">MSHNDKCAICYWYGKCNEENPCDDFTPIDDSLDEDFYSDVVRENYEEYQLLVEEQQL</sequence>
<evidence type="ECO:0000313" key="1">
    <source>
        <dbReference type="EMBL" id="DAF50848.1"/>
    </source>
</evidence>
<reference evidence="1" key="1">
    <citation type="journal article" date="2021" name="Proc. Natl. Acad. Sci. U.S.A.">
        <title>A Catalog of Tens of Thousands of Viruses from Human Metagenomes Reveals Hidden Associations with Chronic Diseases.</title>
        <authorList>
            <person name="Tisza M.J."/>
            <person name="Buck C.B."/>
        </authorList>
    </citation>
    <scope>NUCLEOTIDE SEQUENCE</scope>
    <source>
        <strain evidence="1">CtDhw1</strain>
    </source>
</reference>